<dbReference type="Gene3D" id="2.120.10.30">
    <property type="entry name" value="TolB, C-terminal domain"/>
    <property type="match status" value="1"/>
</dbReference>
<dbReference type="PANTHER" id="PTHR25462">
    <property type="entry name" value="BONUS, ISOFORM C-RELATED"/>
    <property type="match status" value="1"/>
</dbReference>
<dbReference type="RefSeq" id="XP_022306266.1">
    <property type="nucleotide sequence ID" value="XM_022450558.1"/>
</dbReference>
<dbReference type="SUPFAM" id="SSF57845">
    <property type="entry name" value="B-box zinc-binding domain"/>
    <property type="match status" value="1"/>
</dbReference>
<dbReference type="SUPFAM" id="SSF101898">
    <property type="entry name" value="NHL repeat"/>
    <property type="match status" value="1"/>
</dbReference>
<gene>
    <name evidence="4" type="primary">LOC111112775</name>
</gene>
<evidence type="ECO:0000256" key="1">
    <source>
        <dbReference type="PROSITE-ProRule" id="PRU00024"/>
    </source>
</evidence>
<organism evidence="3 4">
    <name type="scientific">Crassostrea virginica</name>
    <name type="common">Eastern oyster</name>
    <dbReference type="NCBI Taxonomy" id="6565"/>
    <lineage>
        <taxon>Eukaryota</taxon>
        <taxon>Metazoa</taxon>
        <taxon>Spiralia</taxon>
        <taxon>Lophotrochozoa</taxon>
        <taxon>Mollusca</taxon>
        <taxon>Bivalvia</taxon>
        <taxon>Autobranchia</taxon>
        <taxon>Pteriomorphia</taxon>
        <taxon>Ostreida</taxon>
        <taxon>Ostreoidea</taxon>
        <taxon>Ostreidae</taxon>
        <taxon>Crassostrea</taxon>
    </lineage>
</organism>
<dbReference type="AlphaFoldDB" id="A0A8B8BTL4"/>
<dbReference type="GeneID" id="111112775"/>
<evidence type="ECO:0000313" key="3">
    <source>
        <dbReference type="Proteomes" id="UP000694844"/>
    </source>
</evidence>
<keyword evidence="1" id="KW-0862">Zinc</keyword>
<dbReference type="Gene3D" id="3.30.160.60">
    <property type="entry name" value="Classic Zinc Finger"/>
    <property type="match status" value="1"/>
</dbReference>
<protein>
    <submittedName>
        <fullName evidence="4">Uncharacterized protein LOC111112775 isoform X1</fullName>
    </submittedName>
</protein>
<evidence type="ECO:0000313" key="4">
    <source>
        <dbReference type="RefSeq" id="XP_022306266.1"/>
    </source>
</evidence>
<dbReference type="InterPro" id="IPR047153">
    <property type="entry name" value="TRIM45/56/19-like"/>
</dbReference>
<dbReference type="GO" id="GO:0008270">
    <property type="term" value="F:zinc ion binding"/>
    <property type="evidence" value="ECO:0007669"/>
    <property type="project" value="UniProtKB-KW"/>
</dbReference>
<sequence length="800" mass="92429">MANTMTSKNINSHVNLSHCSLCQGDTEYYCLTCEQNLCPECETKHSLSLDTNDHNLTLYKYKSRLPSTCEPCNNHPNQDYEKYCEDCALPFCDDCTDHKEHSVRDLVTVYKEQKQKFNKNSTDTLYFLQVLLAMINSDFMICKNKMSTILSEMSRELQRLKDCLDTVSIEAYIKRSLHKISQSQTAAMNKHLSKIKLFDASQYKYVHKPTQFFRFIKKIPSFHINVTPPRVQHRSIDLSTTEMDLRFLIKILSNIQFTERGKRKIRNEDLLRLISVPELQTSSTLKNFASCEHISSLTRDRVWISEQNKFVLIDIPTGNIIHTLTDVVSGSWRGLHTVNNDRDLFYISNDNSILKLSNDRKTVTTFINKKDLPFEPQSLYCTPATGDLLIGVRISHSDENKKVCKVARFDNTGKLTMTIPKRQKHPPMFMDTNYVSENNNGNIVVSDYWQGVVVTDDVGKHLFTYKDTPFGLRLLPRGICTDALSHILVCDFNSETVLILDKEGNFLLYIPTPISLGHYAKPCSLNYDWNNHLLWIGSWNNTVSRYRHINRHFVLTDNRESCADYDSEVSRYFRNPMHLQELESIASTLIRGIDDIFSLEESASQIIALIELHQEICKAMYSLALKFHIPMSKAYAELNTVLFCTILSEKDTNDAVHVELVNSDDENEKEYFKILSGLLERCALYAANIDLERICTMQIRENDIPIIVKEIMIKIMEKYKMPNNRNARVQDFVKDIFENTSMEDCIVSILQNASMQDFFQNIFQKASVVDVVMDIFVITMDVLSIFNQRKETSEVQQIAE</sequence>
<dbReference type="InterPro" id="IPR011042">
    <property type="entry name" value="6-blade_b-propeller_TolB-like"/>
</dbReference>
<dbReference type="PANTHER" id="PTHR25462:SF296">
    <property type="entry name" value="MEIOTIC P26, ISOFORM F"/>
    <property type="match status" value="1"/>
</dbReference>
<dbReference type="Proteomes" id="UP000694844">
    <property type="component" value="Chromosome 9"/>
</dbReference>
<keyword evidence="1" id="KW-0479">Metal-binding</keyword>
<dbReference type="Pfam" id="PF00643">
    <property type="entry name" value="zf-B_box"/>
    <property type="match status" value="1"/>
</dbReference>
<proteinExistence type="predicted"/>
<reference evidence="4" key="1">
    <citation type="submission" date="2025-08" db="UniProtKB">
        <authorList>
            <consortium name="RefSeq"/>
        </authorList>
    </citation>
    <scope>IDENTIFICATION</scope>
    <source>
        <tissue evidence="4">Whole sample</tissue>
    </source>
</reference>
<dbReference type="CDD" id="cd19756">
    <property type="entry name" value="Bbox2"/>
    <property type="match status" value="1"/>
</dbReference>
<keyword evidence="3" id="KW-1185">Reference proteome</keyword>
<accession>A0A8B8BTL4</accession>
<keyword evidence="1" id="KW-0863">Zinc-finger</keyword>
<dbReference type="InterPro" id="IPR000315">
    <property type="entry name" value="Znf_B-box"/>
</dbReference>
<feature type="domain" description="B box-type" evidence="2">
    <location>
        <begin position="72"/>
        <end position="109"/>
    </location>
</feature>
<dbReference type="PROSITE" id="PS50119">
    <property type="entry name" value="ZF_BBOX"/>
    <property type="match status" value="1"/>
</dbReference>
<evidence type="ECO:0000259" key="2">
    <source>
        <dbReference type="PROSITE" id="PS50119"/>
    </source>
</evidence>
<dbReference type="KEGG" id="cvn:111112775"/>
<name>A0A8B8BTL4_CRAVI</name>